<name>A0AAW8TZZ3_9ENTE</name>
<protein>
    <submittedName>
        <fullName evidence="3">Non-canonical purine NTP pyrophosphatase</fullName>
    </submittedName>
</protein>
<dbReference type="PANTHER" id="PTHR11067">
    <property type="entry name" value="INOSINE TRIPHOSPHATE PYROPHOSPHATASE/HAM1 PROTEIN"/>
    <property type="match status" value="1"/>
</dbReference>
<organism evidence="3 4">
    <name type="scientific">Enterococcus asini</name>
    <dbReference type="NCBI Taxonomy" id="57732"/>
    <lineage>
        <taxon>Bacteria</taxon>
        <taxon>Bacillati</taxon>
        <taxon>Bacillota</taxon>
        <taxon>Bacilli</taxon>
        <taxon>Lactobacillales</taxon>
        <taxon>Enterococcaceae</taxon>
        <taxon>Enterococcus</taxon>
    </lineage>
</organism>
<comment type="caution">
    <text evidence="3">The sequence shown here is derived from an EMBL/GenBank/DDBJ whole genome shotgun (WGS) entry which is preliminary data.</text>
</comment>
<gene>
    <name evidence="3" type="ORF">P7H43_05840</name>
</gene>
<dbReference type="SUPFAM" id="SSF52972">
    <property type="entry name" value="ITPase-like"/>
    <property type="match status" value="1"/>
</dbReference>
<dbReference type="Gene3D" id="3.90.950.10">
    <property type="match status" value="1"/>
</dbReference>
<accession>A0AAW8TZZ3</accession>
<dbReference type="GO" id="GO:0009143">
    <property type="term" value="P:nucleoside triphosphate catabolic process"/>
    <property type="evidence" value="ECO:0007669"/>
    <property type="project" value="InterPro"/>
</dbReference>
<evidence type="ECO:0000256" key="2">
    <source>
        <dbReference type="ARBA" id="ARBA00022801"/>
    </source>
</evidence>
<evidence type="ECO:0000313" key="4">
    <source>
        <dbReference type="Proteomes" id="UP001256711"/>
    </source>
</evidence>
<evidence type="ECO:0000256" key="1">
    <source>
        <dbReference type="ARBA" id="ARBA00008023"/>
    </source>
</evidence>
<reference evidence="3" key="1">
    <citation type="submission" date="2023-03" db="EMBL/GenBank/DDBJ databases">
        <authorList>
            <person name="Shen W."/>
            <person name="Cai J."/>
        </authorList>
    </citation>
    <scope>NUCLEOTIDE SEQUENCE</scope>
    <source>
        <strain evidence="3">B226-2</strain>
    </source>
</reference>
<evidence type="ECO:0000313" key="3">
    <source>
        <dbReference type="EMBL" id="MDT2809997.1"/>
    </source>
</evidence>
<dbReference type="CDD" id="cd00515">
    <property type="entry name" value="HAM1"/>
    <property type="match status" value="1"/>
</dbReference>
<dbReference type="Proteomes" id="UP001256711">
    <property type="component" value="Unassembled WGS sequence"/>
</dbReference>
<dbReference type="InterPro" id="IPR002637">
    <property type="entry name" value="RdgB/HAM1"/>
</dbReference>
<dbReference type="RefSeq" id="WP_311835245.1">
    <property type="nucleotide sequence ID" value="NZ_JARQBJ010000002.1"/>
</dbReference>
<dbReference type="EMBL" id="JARQBJ010000002">
    <property type="protein sequence ID" value="MDT2809997.1"/>
    <property type="molecule type" value="Genomic_DNA"/>
</dbReference>
<dbReference type="InterPro" id="IPR029001">
    <property type="entry name" value="ITPase-like_fam"/>
</dbReference>
<keyword evidence="2" id="KW-0378">Hydrolase</keyword>
<dbReference type="GO" id="GO:0047429">
    <property type="term" value="F:nucleoside triphosphate diphosphatase activity"/>
    <property type="evidence" value="ECO:0007669"/>
    <property type="project" value="InterPro"/>
</dbReference>
<dbReference type="Pfam" id="PF01725">
    <property type="entry name" value="Ham1p_like"/>
    <property type="match status" value="1"/>
</dbReference>
<dbReference type="GO" id="GO:0005829">
    <property type="term" value="C:cytosol"/>
    <property type="evidence" value="ECO:0007669"/>
    <property type="project" value="TreeGrafter"/>
</dbReference>
<dbReference type="PANTHER" id="PTHR11067:SF9">
    <property type="entry name" value="INOSINE TRIPHOSPHATE PYROPHOSPHATASE"/>
    <property type="match status" value="1"/>
</dbReference>
<comment type="similarity">
    <text evidence="1">Belongs to the HAM1 NTPase family.</text>
</comment>
<sequence length="203" mass="21960">MELIVGTWNQGKLNEMQEALALVPSDVHLVGIQEYLTNPLAPSESGATYYDNALEKARFYSDLLQKPVLADDGGLALAAFPELLGVHTSRFFKSHTGPEKNQELLALYNTPELQNPAKRQLTLHACLVYVSPTGNILSASAALTGQLVAPTGSGGYGFDPIFYVPSLGKTLAQLPTSQRNALSPRVQALQQLIPQIKELSEND</sequence>
<dbReference type="AlphaFoldDB" id="A0AAW8TZZ3"/>
<proteinExistence type="inferred from homology"/>